<name>A0ABQ7Q259_PLUXY</name>
<feature type="non-terminal residue" evidence="2">
    <location>
        <position position="1"/>
    </location>
</feature>
<feature type="region of interest" description="Disordered" evidence="1">
    <location>
        <begin position="53"/>
        <end position="77"/>
    </location>
</feature>
<comment type="caution">
    <text evidence="2">The sequence shown here is derived from an EMBL/GenBank/DDBJ whole genome shotgun (WGS) entry which is preliminary data.</text>
</comment>
<evidence type="ECO:0000256" key="1">
    <source>
        <dbReference type="SAM" id="MobiDB-lite"/>
    </source>
</evidence>
<sequence length="77" mass="8805">ERSADPELLDSYAPAQKQNLNKVVDTVSGDKNVTFRSISPDDRELKQYWDRRAAAPSRCESSRGPARQRLQIPKYLN</sequence>
<protein>
    <submittedName>
        <fullName evidence="2">Uncharacterized protein</fullName>
    </submittedName>
</protein>
<dbReference type="Proteomes" id="UP000823941">
    <property type="component" value="Chromosome 22"/>
</dbReference>
<keyword evidence="3" id="KW-1185">Reference proteome</keyword>
<organism evidence="2 3">
    <name type="scientific">Plutella xylostella</name>
    <name type="common">Diamondback moth</name>
    <name type="synonym">Plutella maculipennis</name>
    <dbReference type="NCBI Taxonomy" id="51655"/>
    <lineage>
        <taxon>Eukaryota</taxon>
        <taxon>Metazoa</taxon>
        <taxon>Ecdysozoa</taxon>
        <taxon>Arthropoda</taxon>
        <taxon>Hexapoda</taxon>
        <taxon>Insecta</taxon>
        <taxon>Pterygota</taxon>
        <taxon>Neoptera</taxon>
        <taxon>Endopterygota</taxon>
        <taxon>Lepidoptera</taxon>
        <taxon>Glossata</taxon>
        <taxon>Ditrysia</taxon>
        <taxon>Yponomeutoidea</taxon>
        <taxon>Plutellidae</taxon>
        <taxon>Plutella</taxon>
    </lineage>
</organism>
<evidence type="ECO:0000313" key="2">
    <source>
        <dbReference type="EMBL" id="KAG7299302.1"/>
    </source>
</evidence>
<accession>A0ABQ7Q259</accession>
<proteinExistence type="predicted"/>
<gene>
    <name evidence="2" type="ORF">JYU34_016222</name>
</gene>
<dbReference type="EMBL" id="JAHIBW010000022">
    <property type="protein sequence ID" value="KAG7299302.1"/>
    <property type="molecule type" value="Genomic_DNA"/>
</dbReference>
<reference evidence="2 3" key="1">
    <citation type="submission" date="2021-06" db="EMBL/GenBank/DDBJ databases">
        <title>A haploid diamondback moth (Plutella xylostella L.) genome assembly resolves 31 chromosomes and identifies a diamide resistance mutation.</title>
        <authorList>
            <person name="Ward C.M."/>
            <person name="Perry K.D."/>
            <person name="Baker G."/>
            <person name="Powis K."/>
            <person name="Heckel D.G."/>
            <person name="Baxter S.W."/>
        </authorList>
    </citation>
    <scope>NUCLEOTIDE SEQUENCE [LARGE SCALE GENOMIC DNA]</scope>
    <source>
        <strain evidence="2 3">LV</strain>
        <tissue evidence="2">Single pupa</tissue>
    </source>
</reference>
<evidence type="ECO:0000313" key="3">
    <source>
        <dbReference type="Proteomes" id="UP000823941"/>
    </source>
</evidence>